<dbReference type="InParanoid" id="A0A1E7EZH6"/>
<protein>
    <submittedName>
        <fullName evidence="2">Uncharacterized protein</fullName>
    </submittedName>
</protein>
<dbReference type="AlphaFoldDB" id="A0A1E7EZH6"/>
<evidence type="ECO:0000313" key="3">
    <source>
        <dbReference type="Proteomes" id="UP000095751"/>
    </source>
</evidence>
<reference evidence="2 3" key="1">
    <citation type="submission" date="2016-09" db="EMBL/GenBank/DDBJ databases">
        <title>Extensive genetic diversity and differential bi-allelic expression allows diatom success in the polar Southern Ocean.</title>
        <authorList>
            <consortium name="DOE Joint Genome Institute"/>
            <person name="Mock T."/>
            <person name="Otillar R.P."/>
            <person name="Strauss J."/>
            <person name="Dupont C."/>
            <person name="Frickenhaus S."/>
            <person name="Maumus F."/>
            <person name="Mcmullan M."/>
            <person name="Sanges R."/>
            <person name="Schmutz J."/>
            <person name="Toseland A."/>
            <person name="Valas R."/>
            <person name="Veluchamy A."/>
            <person name="Ward B.J."/>
            <person name="Allen A."/>
            <person name="Barry K."/>
            <person name="Falciatore A."/>
            <person name="Ferrante M."/>
            <person name="Fortunato A.E."/>
            <person name="Gloeckner G."/>
            <person name="Gruber A."/>
            <person name="Hipkin R."/>
            <person name="Janech M."/>
            <person name="Kroth P."/>
            <person name="Leese F."/>
            <person name="Lindquist E."/>
            <person name="Lyon B.R."/>
            <person name="Martin J."/>
            <person name="Mayer C."/>
            <person name="Parker M."/>
            <person name="Quesneville H."/>
            <person name="Raymond J."/>
            <person name="Uhlig C."/>
            <person name="Valentin K.U."/>
            <person name="Worden A.Z."/>
            <person name="Armbrust E.V."/>
            <person name="Bowler C."/>
            <person name="Green B."/>
            <person name="Moulton V."/>
            <person name="Van Oosterhout C."/>
            <person name="Grigoriev I."/>
        </authorList>
    </citation>
    <scope>NUCLEOTIDE SEQUENCE [LARGE SCALE GENOMIC DNA]</scope>
    <source>
        <strain evidence="2 3">CCMP1102</strain>
    </source>
</reference>
<feature type="compositionally biased region" description="Low complexity" evidence="1">
    <location>
        <begin position="146"/>
        <end position="162"/>
    </location>
</feature>
<name>A0A1E7EZH6_9STRA</name>
<evidence type="ECO:0000313" key="2">
    <source>
        <dbReference type="EMBL" id="OEU11256.1"/>
    </source>
</evidence>
<evidence type="ECO:0000256" key="1">
    <source>
        <dbReference type="SAM" id="MobiDB-lite"/>
    </source>
</evidence>
<sequence>MSLLSVANNVTVKALYRASAKFLCPSEEEWEEWEEEGGLFSTVAKGIVTIQEQVSQDGSVYFVRWRNYMGVDRLNGRILHGLPILRQNKSVYFKTSSITTRGDRRNTTVFGLKFETVDKAEEFEVFWLWLNGSIGDDDAEDRNKMPAVTSTPSASASTVPSSCTTLRPQQTVPLPAQANAAPSPNDVASPANTATGGCIAAIGGIIAFMIDCCTDCCCEDALEEIELQEDFNVVA</sequence>
<dbReference type="EMBL" id="KV784369">
    <property type="protein sequence ID" value="OEU11256.1"/>
    <property type="molecule type" value="Genomic_DNA"/>
</dbReference>
<keyword evidence="3" id="KW-1185">Reference proteome</keyword>
<organism evidence="2 3">
    <name type="scientific">Fragilariopsis cylindrus CCMP1102</name>
    <dbReference type="NCBI Taxonomy" id="635003"/>
    <lineage>
        <taxon>Eukaryota</taxon>
        <taxon>Sar</taxon>
        <taxon>Stramenopiles</taxon>
        <taxon>Ochrophyta</taxon>
        <taxon>Bacillariophyta</taxon>
        <taxon>Bacillariophyceae</taxon>
        <taxon>Bacillariophycidae</taxon>
        <taxon>Bacillariales</taxon>
        <taxon>Bacillariaceae</taxon>
        <taxon>Fragilariopsis</taxon>
    </lineage>
</organism>
<dbReference type="Proteomes" id="UP000095751">
    <property type="component" value="Unassembled WGS sequence"/>
</dbReference>
<feature type="region of interest" description="Disordered" evidence="1">
    <location>
        <begin position="139"/>
        <end position="162"/>
    </location>
</feature>
<proteinExistence type="predicted"/>
<gene>
    <name evidence="2" type="ORF">FRACYDRAFT_246369</name>
</gene>
<dbReference type="KEGG" id="fcy:FRACYDRAFT_246369"/>
<accession>A0A1E7EZH6</accession>